<dbReference type="AlphaFoldDB" id="X0WFW1"/>
<comment type="caution">
    <text evidence="1">The sequence shown here is derived from an EMBL/GenBank/DDBJ whole genome shotgun (WGS) entry which is preliminary data.</text>
</comment>
<sequence length="104" mass="11674">PDIIIPNKAPYKGSIPIPIIKNITATVQRTKWITVISIALGVSRSEIFRFMTNPPSKRMKIMARSVRYGVRLAISSSFITFVIGPNRNPKRIKSKMPGNPVRLN</sequence>
<feature type="non-terminal residue" evidence="1">
    <location>
        <position position="1"/>
    </location>
</feature>
<evidence type="ECO:0000313" key="1">
    <source>
        <dbReference type="EMBL" id="GAG23423.1"/>
    </source>
</evidence>
<protein>
    <submittedName>
        <fullName evidence="1">Uncharacterized protein</fullName>
    </submittedName>
</protein>
<proteinExistence type="predicted"/>
<name>X0WFW1_9ZZZZ</name>
<accession>X0WFW1</accession>
<organism evidence="1">
    <name type="scientific">marine sediment metagenome</name>
    <dbReference type="NCBI Taxonomy" id="412755"/>
    <lineage>
        <taxon>unclassified sequences</taxon>
        <taxon>metagenomes</taxon>
        <taxon>ecological metagenomes</taxon>
    </lineage>
</organism>
<reference evidence="1" key="1">
    <citation type="journal article" date="2014" name="Front. Microbiol.">
        <title>High frequency of phylogenetically diverse reductive dehalogenase-homologous genes in deep subseafloor sedimentary metagenomes.</title>
        <authorList>
            <person name="Kawai M."/>
            <person name="Futagami T."/>
            <person name="Toyoda A."/>
            <person name="Takaki Y."/>
            <person name="Nishi S."/>
            <person name="Hori S."/>
            <person name="Arai W."/>
            <person name="Tsubouchi T."/>
            <person name="Morono Y."/>
            <person name="Uchiyama I."/>
            <person name="Ito T."/>
            <person name="Fujiyama A."/>
            <person name="Inagaki F."/>
            <person name="Takami H."/>
        </authorList>
    </citation>
    <scope>NUCLEOTIDE SEQUENCE</scope>
    <source>
        <strain evidence="1">Expedition CK06-06</strain>
    </source>
</reference>
<gene>
    <name evidence="1" type="ORF">S01H1_53345</name>
</gene>
<dbReference type="EMBL" id="BARS01034540">
    <property type="protein sequence ID" value="GAG23423.1"/>
    <property type="molecule type" value="Genomic_DNA"/>
</dbReference>